<evidence type="ECO:0000259" key="4">
    <source>
        <dbReference type="PROSITE" id="PS50949"/>
    </source>
</evidence>
<dbReference type="SUPFAM" id="SSF46785">
    <property type="entry name" value="Winged helix' DNA-binding domain"/>
    <property type="match status" value="1"/>
</dbReference>
<dbReference type="STRING" id="768710.DesyoDRAFT_0802"/>
<evidence type="ECO:0000313" key="6">
    <source>
        <dbReference type="Proteomes" id="UP000005104"/>
    </source>
</evidence>
<dbReference type="Gene3D" id="1.20.120.530">
    <property type="entry name" value="GntR ligand-binding domain-like"/>
    <property type="match status" value="1"/>
</dbReference>
<dbReference type="InterPro" id="IPR000524">
    <property type="entry name" value="Tscrpt_reg_HTH_GntR"/>
</dbReference>
<dbReference type="HOGENOM" id="CLU_017584_5_1_9"/>
<dbReference type="CDD" id="cd07377">
    <property type="entry name" value="WHTH_GntR"/>
    <property type="match status" value="1"/>
</dbReference>
<protein>
    <submittedName>
        <fullName evidence="5">Transcriptional regulator</fullName>
    </submittedName>
</protein>
<keyword evidence="6" id="KW-1185">Reference proteome</keyword>
<evidence type="ECO:0000256" key="2">
    <source>
        <dbReference type="ARBA" id="ARBA00023125"/>
    </source>
</evidence>
<dbReference type="Proteomes" id="UP000005104">
    <property type="component" value="Chromosome"/>
</dbReference>
<gene>
    <name evidence="5" type="ORF">DesyoDRAFT_0802</name>
</gene>
<dbReference type="Gene3D" id="1.10.10.10">
    <property type="entry name" value="Winged helix-like DNA-binding domain superfamily/Winged helix DNA-binding domain"/>
    <property type="match status" value="1"/>
</dbReference>
<dbReference type="Pfam" id="PF00392">
    <property type="entry name" value="GntR"/>
    <property type="match status" value="1"/>
</dbReference>
<dbReference type="PRINTS" id="PR00035">
    <property type="entry name" value="HTHGNTR"/>
</dbReference>
<dbReference type="AlphaFoldDB" id="H5XT14"/>
<dbReference type="Pfam" id="PF07729">
    <property type="entry name" value="FCD"/>
    <property type="match status" value="1"/>
</dbReference>
<dbReference type="GO" id="GO:0003677">
    <property type="term" value="F:DNA binding"/>
    <property type="evidence" value="ECO:0007669"/>
    <property type="project" value="UniProtKB-KW"/>
</dbReference>
<dbReference type="SUPFAM" id="SSF48008">
    <property type="entry name" value="GntR ligand-binding domain-like"/>
    <property type="match status" value="1"/>
</dbReference>
<dbReference type="PROSITE" id="PS50949">
    <property type="entry name" value="HTH_GNTR"/>
    <property type="match status" value="1"/>
</dbReference>
<keyword evidence="1" id="KW-0805">Transcription regulation</keyword>
<dbReference type="PANTHER" id="PTHR43537">
    <property type="entry name" value="TRANSCRIPTIONAL REGULATOR, GNTR FAMILY"/>
    <property type="match status" value="1"/>
</dbReference>
<dbReference type="InterPro" id="IPR011711">
    <property type="entry name" value="GntR_C"/>
</dbReference>
<dbReference type="PANTHER" id="PTHR43537:SF24">
    <property type="entry name" value="GLUCONATE OPERON TRANSCRIPTIONAL REPRESSOR"/>
    <property type="match status" value="1"/>
</dbReference>
<dbReference type="RefSeq" id="WP_007779677.1">
    <property type="nucleotide sequence ID" value="NZ_CM001441.1"/>
</dbReference>
<proteinExistence type="predicted"/>
<dbReference type="SMART" id="SM00345">
    <property type="entry name" value="HTH_GNTR"/>
    <property type="match status" value="1"/>
</dbReference>
<keyword evidence="2" id="KW-0238">DNA-binding</keyword>
<evidence type="ECO:0000256" key="1">
    <source>
        <dbReference type="ARBA" id="ARBA00023015"/>
    </source>
</evidence>
<dbReference type="eggNOG" id="COG1802">
    <property type="taxonomic scope" value="Bacteria"/>
</dbReference>
<evidence type="ECO:0000313" key="5">
    <source>
        <dbReference type="EMBL" id="EHQ87977.1"/>
    </source>
</evidence>
<name>H5XT14_9FIRM</name>
<feature type="domain" description="HTH gntR-type" evidence="4">
    <location>
        <begin position="14"/>
        <end position="81"/>
    </location>
</feature>
<organism evidence="5 6">
    <name type="scientific">Desulfosporosinus youngiae DSM 17734</name>
    <dbReference type="NCBI Taxonomy" id="768710"/>
    <lineage>
        <taxon>Bacteria</taxon>
        <taxon>Bacillati</taxon>
        <taxon>Bacillota</taxon>
        <taxon>Clostridia</taxon>
        <taxon>Eubacteriales</taxon>
        <taxon>Desulfitobacteriaceae</taxon>
        <taxon>Desulfosporosinus</taxon>
    </lineage>
</organism>
<reference evidence="5 6" key="1">
    <citation type="submission" date="2011-11" db="EMBL/GenBank/DDBJ databases">
        <title>The Noncontiguous Finished genome of Desulfosporosinus youngiae DSM 17734.</title>
        <authorList>
            <consortium name="US DOE Joint Genome Institute (JGI-PGF)"/>
            <person name="Lucas S."/>
            <person name="Han J."/>
            <person name="Lapidus A."/>
            <person name="Cheng J.-F."/>
            <person name="Goodwin L."/>
            <person name="Pitluck S."/>
            <person name="Peters L."/>
            <person name="Ovchinnikova G."/>
            <person name="Lu M."/>
            <person name="Land M.L."/>
            <person name="Hauser L."/>
            <person name="Pester M."/>
            <person name="Spring S."/>
            <person name="Ollivier B."/>
            <person name="Rattei T."/>
            <person name="Klenk H.-P."/>
            <person name="Wagner M."/>
            <person name="Loy A."/>
            <person name="Woyke T.J."/>
        </authorList>
    </citation>
    <scope>NUCLEOTIDE SEQUENCE [LARGE SCALE GENOMIC DNA]</scope>
    <source>
        <strain evidence="5 6">DSM 17734</strain>
    </source>
</reference>
<accession>H5XT14</accession>
<dbReference type="InterPro" id="IPR036388">
    <property type="entry name" value="WH-like_DNA-bd_sf"/>
</dbReference>
<dbReference type="OrthoDB" id="9781630at2"/>
<evidence type="ECO:0000256" key="3">
    <source>
        <dbReference type="ARBA" id="ARBA00023163"/>
    </source>
</evidence>
<dbReference type="GO" id="GO:0003700">
    <property type="term" value="F:DNA-binding transcription factor activity"/>
    <property type="evidence" value="ECO:0007669"/>
    <property type="project" value="InterPro"/>
</dbReference>
<sequence length="228" mass="25905">MAHHFSPIKFDDQGHIRDSVFSILRNAILDKKLEPGQRLVERTIAEQMGISRTPVREAINKLVSERLVTHIPRKGVVVSGFTKADIIEILVIRTSLEALICSIAAKKIKPRELKRLELLAKQISAEHGKGNFKKSNQLNDKFHEIIYKTAESPRVYDFLNTLHEYITKFTEVAYSKPGRPEEVWVEHNAIIEALHQHDSAAAEAAAKNHAENSSRAYLEMAFLSENFK</sequence>
<dbReference type="InterPro" id="IPR008920">
    <property type="entry name" value="TF_FadR/GntR_C"/>
</dbReference>
<keyword evidence="3" id="KW-0804">Transcription</keyword>
<dbReference type="EMBL" id="CM001441">
    <property type="protein sequence ID" value="EHQ87977.1"/>
    <property type="molecule type" value="Genomic_DNA"/>
</dbReference>
<dbReference type="InterPro" id="IPR036390">
    <property type="entry name" value="WH_DNA-bd_sf"/>
</dbReference>
<dbReference type="SMART" id="SM00895">
    <property type="entry name" value="FCD"/>
    <property type="match status" value="1"/>
</dbReference>